<evidence type="ECO:0000313" key="3">
    <source>
        <dbReference type="Proteomes" id="UP001279734"/>
    </source>
</evidence>
<feature type="region of interest" description="Disordered" evidence="1">
    <location>
        <begin position="63"/>
        <end position="91"/>
    </location>
</feature>
<gene>
    <name evidence="2" type="ORF">Nepgr_014236</name>
</gene>
<proteinExistence type="predicted"/>
<evidence type="ECO:0000313" key="2">
    <source>
        <dbReference type="EMBL" id="GMH12395.1"/>
    </source>
</evidence>
<feature type="region of interest" description="Disordered" evidence="1">
    <location>
        <begin position="1"/>
        <end position="20"/>
    </location>
</feature>
<keyword evidence="3" id="KW-1185">Reference proteome</keyword>
<sequence length="140" mass="14948">MGGILPHSSPKPAHARDKGEGLSSNIILETDLGPGNILTLNAFAALQDVKEINKVIESLEHGKLGFSSDNDMSRNPQRLSPNTSYHNDGETLLKPDYILPNLESLSNSGTKLPHLRVARLGTNKEISSRLLLGADGGLTG</sequence>
<organism evidence="2 3">
    <name type="scientific">Nepenthes gracilis</name>
    <name type="common">Slender pitcher plant</name>
    <dbReference type="NCBI Taxonomy" id="150966"/>
    <lineage>
        <taxon>Eukaryota</taxon>
        <taxon>Viridiplantae</taxon>
        <taxon>Streptophyta</taxon>
        <taxon>Embryophyta</taxon>
        <taxon>Tracheophyta</taxon>
        <taxon>Spermatophyta</taxon>
        <taxon>Magnoliopsida</taxon>
        <taxon>eudicotyledons</taxon>
        <taxon>Gunneridae</taxon>
        <taxon>Pentapetalae</taxon>
        <taxon>Caryophyllales</taxon>
        <taxon>Nepenthaceae</taxon>
        <taxon>Nepenthes</taxon>
    </lineage>
</organism>
<dbReference type="AlphaFoldDB" id="A0AAD3SIT0"/>
<reference evidence="2" key="1">
    <citation type="submission" date="2023-05" db="EMBL/GenBank/DDBJ databases">
        <title>Nepenthes gracilis genome sequencing.</title>
        <authorList>
            <person name="Fukushima K."/>
        </authorList>
    </citation>
    <scope>NUCLEOTIDE SEQUENCE</scope>
    <source>
        <strain evidence="2">SING2019-196</strain>
    </source>
</reference>
<protein>
    <submittedName>
        <fullName evidence="2">Uncharacterized protein</fullName>
    </submittedName>
</protein>
<evidence type="ECO:0000256" key="1">
    <source>
        <dbReference type="SAM" id="MobiDB-lite"/>
    </source>
</evidence>
<dbReference type="EMBL" id="BSYO01000012">
    <property type="protein sequence ID" value="GMH12395.1"/>
    <property type="molecule type" value="Genomic_DNA"/>
</dbReference>
<accession>A0AAD3SIT0</accession>
<name>A0AAD3SIT0_NEPGR</name>
<dbReference type="Proteomes" id="UP001279734">
    <property type="component" value="Unassembled WGS sequence"/>
</dbReference>
<feature type="compositionally biased region" description="Polar residues" evidence="1">
    <location>
        <begin position="67"/>
        <end position="86"/>
    </location>
</feature>
<comment type="caution">
    <text evidence="2">The sequence shown here is derived from an EMBL/GenBank/DDBJ whole genome shotgun (WGS) entry which is preliminary data.</text>
</comment>